<keyword evidence="4" id="KW-1185">Reference proteome</keyword>
<comment type="caution">
    <text evidence="3">The sequence shown here is derived from an EMBL/GenBank/DDBJ whole genome shotgun (WGS) entry which is preliminary data.</text>
</comment>
<name>A0ABS7Q538_9ACTN</name>
<gene>
    <name evidence="3" type="ORF">K7862_11595</name>
</gene>
<feature type="compositionally biased region" description="Basic and acidic residues" evidence="1">
    <location>
        <begin position="37"/>
        <end position="47"/>
    </location>
</feature>
<dbReference type="Proteomes" id="UP000778578">
    <property type="component" value="Unassembled WGS sequence"/>
</dbReference>
<feature type="compositionally biased region" description="Basic residues" evidence="1">
    <location>
        <begin position="18"/>
        <end position="28"/>
    </location>
</feature>
<evidence type="ECO:0000313" key="3">
    <source>
        <dbReference type="EMBL" id="MBY8878271.1"/>
    </source>
</evidence>
<dbReference type="RefSeq" id="WP_222962412.1">
    <property type="nucleotide sequence ID" value="NZ_JAINZZ010000010.1"/>
</dbReference>
<reference evidence="3 4" key="1">
    <citation type="submission" date="2021-08" db="EMBL/GenBank/DDBJ databases">
        <title>WGS of actinomycetes from Thailand.</title>
        <authorList>
            <person name="Thawai C."/>
        </authorList>
    </citation>
    <scope>NUCLEOTIDE SEQUENCE [LARGE SCALE GENOMIC DNA]</scope>
    <source>
        <strain evidence="3 4">PLK6-54</strain>
    </source>
</reference>
<evidence type="ECO:0000313" key="4">
    <source>
        <dbReference type="Proteomes" id="UP000778578"/>
    </source>
</evidence>
<sequence>MTSANRLPDESTATPGGHGRRAASRHGSRAAAARTPGPERDGGRDDAGGVVPVLVRVAELSACCAASFLVSLLAVAALATVAVIVYTLVK</sequence>
<evidence type="ECO:0000256" key="2">
    <source>
        <dbReference type="SAM" id="Phobius"/>
    </source>
</evidence>
<protein>
    <submittedName>
        <fullName evidence="3">Uncharacterized protein</fullName>
    </submittedName>
</protein>
<accession>A0ABS7Q538</accession>
<keyword evidence="2" id="KW-0472">Membrane</keyword>
<keyword evidence="2" id="KW-0812">Transmembrane</keyword>
<dbReference type="EMBL" id="JAINZZ010000010">
    <property type="protein sequence ID" value="MBY8878271.1"/>
    <property type="molecule type" value="Genomic_DNA"/>
</dbReference>
<feature type="transmembrane region" description="Helical" evidence="2">
    <location>
        <begin position="65"/>
        <end position="89"/>
    </location>
</feature>
<keyword evidence="2" id="KW-1133">Transmembrane helix</keyword>
<evidence type="ECO:0000256" key="1">
    <source>
        <dbReference type="SAM" id="MobiDB-lite"/>
    </source>
</evidence>
<feature type="region of interest" description="Disordered" evidence="1">
    <location>
        <begin position="1"/>
        <end position="48"/>
    </location>
</feature>
<organism evidence="3 4">
    <name type="scientific">Actinacidiphila acidipaludis</name>
    <dbReference type="NCBI Taxonomy" id="2873382"/>
    <lineage>
        <taxon>Bacteria</taxon>
        <taxon>Bacillati</taxon>
        <taxon>Actinomycetota</taxon>
        <taxon>Actinomycetes</taxon>
        <taxon>Kitasatosporales</taxon>
        <taxon>Streptomycetaceae</taxon>
        <taxon>Actinacidiphila</taxon>
    </lineage>
</organism>
<proteinExistence type="predicted"/>